<keyword evidence="4 12" id="KW-0001">2Fe-2S</keyword>
<protein>
    <submittedName>
        <fullName evidence="14">Dihydroorotate dehydrogenase, electron transfer subunit, iron-sulfur cluster binding domain protein</fullName>
    </submittedName>
</protein>
<dbReference type="Pfam" id="PF10418">
    <property type="entry name" value="DHODB_Fe-S_bind"/>
    <property type="match status" value="1"/>
</dbReference>
<keyword evidence="8 12" id="KW-0408">Iron</keyword>
<dbReference type="Pfam" id="PF00970">
    <property type="entry name" value="FAD_binding_6"/>
    <property type="match status" value="1"/>
</dbReference>
<reference evidence="15" key="1">
    <citation type="submission" date="2011-10" db="EMBL/GenBank/DDBJ databases">
        <title>The complete genome of chromosome of Thermovirga lienii DSM 17291.</title>
        <authorList>
            <consortium name="US DOE Joint Genome Institute (JGI-PGF)"/>
            <person name="Lucas S."/>
            <person name="Copeland A."/>
            <person name="Lapidus A."/>
            <person name="Glavina del Rio T."/>
            <person name="Dalin E."/>
            <person name="Tice H."/>
            <person name="Bruce D."/>
            <person name="Goodwin L."/>
            <person name="Pitluck S."/>
            <person name="Peters L."/>
            <person name="Mikhailova N."/>
            <person name="Saunders E."/>
            <person name="Kyrpides N."/>
            <person name="Mavromatis K."/>
            <person name="Ivanova N."/>
            <person name="Last F.I."/>
            <person name="Brettin T."/>
            <person name="Detter J.C."/>
            <person name="Han C."/>
            <person name="Larimer F."/>
            <person name="Land M."/>
            <person name="Hauser L."/>
            <person name="Markowitz V."/>
            <person name="Cheng J.-F."/>
            <person name="Hugenholtz P."/>
            <person name="Woyke T."/>
            <person name="Wu D."/>
            <person name="Spring S."/>
            <person name="Schroeder M."/>
            <person name="Brambilla E.-M."/>
            <person name="Klenk H.-P."/>
            <person name="Eisen J.A."/>
        </authorList>
    </citation>
    <scope>NUCLEOTIDE SEQUENCE [LARGE SCALE GENOMIC DNA]</scope>
    <source>
        <strain evidence="15">ATCC BAA-1197 / DSM 17291 / Cas60314</strain>
    </source>
</reference>
<dbReference type="Gene3D" id="2.40.30.10">
    <property type="entry name" value="Translation factors"/>
    <property type="match status" value="1"/>
</dbReference>
<organism evidence="14 15">
    <name type="scientific">Thermovirga lienii (strain ATCC BAA-1197 / DSM 17291 / Cas60314)</name>
    <dbReference type="NCBI Taxonomy" id="580340"/>
    <lineage>
        <taxon>Bacteria</taxon>
        <taxon>Thermotogati</taxon>
        <taxon>Synergistota</taxon>
        <taxon>Synergistia</taxon>
        <taxon>Synergistales</taxon>
        <taxon>Thermovirgaceae</taxon>
        <taxon>Thermovirga</taxon>
    </lineage>
</organism>
<comment type="cofactor">
    <cofactor evidence="10">
        <name>[2Fe-2S] cluster</name>
        <dbReference type="ChEBI" id="CHEBI:190135"/>
    </cofactor>
</comment>
<name>G7VAC7_THELD</name>
<dbReference type="EMBL" id="CP003096">
    <property type="protein sequence ID" value="AER66827.1"/>
    <property type="molecule type" value="Genomic_DNA"/>
</dbReference>
<keyword evidence="6 11" id="KW-0274">FAD</keyword>
<comment type="cofactor">
    <cofactor evidence="12">
        <name>[2Fe-2S] cluster</name>
        <dbReference type="ChEBI" id="CHEBI:190135"/>
    </cofactor>
    <text evidence="12">Binds 1 [2Fe-2S] cluster per subunit.</text>
</comment>
<evidence type="ECO:0000256" key="1">
    <source>
        <dbReference type="ARBA" id="ARBA00006422"/>
    </source>
</evidence>
<dbReference type="InterPro" id="IPR039261">
    <property type="entry name" value="FNR_nucleotide-bd"/>
</dbReference>
<dbReference type="InterPro" id="IPR019480">
    <property type="entry name" value="Dihydroorotate_DH_Fe-S-bd"/>
</dbReference>
<dbReference type="SUPFAM" id="SSF52343">
    <property type="entry name" value="Ferredoxin reductase-like, C-terminal NADP-linked domain"/>
    <property type="match status" value="1"/>
</dbReference>
<evidence type="ECO:0000256" key="10">
    <source>
        <dbReference type="ARBA" id="ARBA00034078"/>
    </source>
</evidence>
<dbReference type="Gene3D" id="2.10.240.10">
    <property type="entry name" value="Dihydroorotate dehydrogenase, electron transfer subunit"/>
    <property type="match status" value="1"/>
</dbReference>
<keyword evidence="15" id="KW-1185">Reference proteome</keyword>
<dbReference type="AlphaFoldDB" id="G7VAC7"/>
<evidence type="ECO:0000313" key="15">
    <source>
        <dbReference type="Proteomes" id="UP000005868"/>
    </source>
</evidence>
<dbReference type="Proteomes" id="UP000005868">
    <property type="component" value="Chromosome"/>
</dbReference>
<dbReference type="STRING" id="580340.Tlie_1094"/>
<dbReference type="InterPro" id="IPR037117">
    <property type="entry name" value="Dihydroorotate_DH_ele_sf"/>
</dbReference>
<keyword evidence="5 12" id="KW-0479">Metal-binding</keyword>
<dbReference type="Gene3D" id="3.40.50.80">
    <property type="entry name" value="Nucleotide-binding domain of ferredoxin-NADP reductase (FNR) module"/>
    <property type="match status" value="1"/>
</dbReference>
<evidence type="ECO:0000256" key="2">
    <source>
        <dbReference type="ARBA" id="ARBA00022448"/>
    </source>
</evidence>
<dbReference type="GO" id="GO:0006221">
    <property type="term" value="P:pyrimidine nucleotide biosynthetic process"/>
    <property type="evidence" value="ECO:0007669"/>
    <property type="project" value="InterPro"/>
</dbReference>
<evidence type="ECO:0000256" key="4">
    <source>
        <dbReference type="ARBA" id="ARBA00022714"/>
    </source>
</evidence>
<keyword evidence="3 11" id="KW-0285">Flavoprotein</keyword>
<dbReference type="PIRSF" id="PIRSF006816">
    <property type="entry name" value="Cyc3_hyd_g"/>
    <property type="match status" value="1"/>
</dbReference>
<dbReference type="InterPro" id="IPR017927">
    <property type="entry name" value="FAD-bd_FR_type"/>
</dbReference>
<keyword evidence="7" id="KW-0249">Electron transport</keyword>
<feature type="domain" description="FAD-binding FR-type" evidence="13">
    <location>
        <begin position="6"/>
        <end position="105"/>
    </location>
</feature>
<comment type="cofactor">
    <cofactor evidence="11">
        <name>FAD</name>
        <dbReference type="ChEBI" id="CHEBI:57692"/>
    </cofactor>
    <text evidence="11">Binds 1 FAD per subunit.</text>
</comment>
<sequence>MTMNGTRDLGAIVLEKFQFSDELFMIRVLPEEDSSIPLPGQFYLLKSWEGFDPLLSRPFAPIAVHENGSLDFLVKVVGRGTKIINSSIEGAKVKLRGPCGKPFPAPSGQRLLLLGGSVGIAPMLFAYKRYKDIVPAKLVIGVPGGEWENFCKSELMSDTNLEVFSDDGSIGRSGTPLTFLTEEGVGTDDEVWACGPIGMLKALGGSLIHKVREDQVYVSLEARMACGIGGCLGCVIPTTLGNRRVCADGPVFRMSEVSWDEL</sequence>
<evidence type="ECO:0000256" key="5">
    <source>
        <dbReference type="ARBA" id="ARBA00022723"/>
    </source>
</evidence>
<proteinExistence type="inferred from homology"/>
<dbReference type="PROSITE" id="PS51384">
    <property type="entry name" value="FAD_FR"/>
    <property type="match status" value="1"/>
</dbReference>
<accession>G7VAC7</accession>
<feature type="binding site" evidence="12">
    <location>
        <position position="226"/>
    </location>
    <ligand>
        <name>[2Fe-2S] cluster</name>
        <dbReference type="ChEBI" id="CHEBI:190135"/>
    </ligand>
</feature>
<feature type="binding site" evidence="12">
    <location>
        <position position="231"/>
    </location>
    <ligand>
        <name>[2Fe-2S] cluster</name>
        <dbReference type="ChEBI" id="CHEBI:190135"/>
    </ligand>
</feature>
<keyword evidence="9 12" id="KW-0411">Iron-sulfur</keyword>
<dbReference type="GO" id="GO:0046872">
    <property type="term" value="F:metal ion binding"/>
    <property type="evidence" value="ECO:0007669"/>
    <property type="project" value="UniProtKB-KW"/>
</dbReference>
<dbReference type="KEGG" id="tli:Tlie_1094"/>
<dbReference type="HOGENOM" id="CLU_003827_1_2_0"/>
<feature type="binding site" evidence="11">
    <location>
        <begin position="80"/>
        <end position="81"/>
    </location>
    <ligand>
        <name>FAD</name>
        <dbReference type="ChEBI" id="CHEBI:57692"/>
    </ligand>
</feature>
<evidence type="ECO:0000256" key="12">
    <source>
        <dbReference type="PIRSR" id="PIRSR006816-2"/>
    </source>
</evidence>
<evidence type="ECO:0000256" key="7">
    <source>
        <dbReference type="ARBA" id="ARBA00022982"/>
    </source>
</evidence>
<evidence type="ECO:0000259" key="13">
    <source>
        <dbReference type="PROSITE" id="PS51384"/>
    </source>
</evidence>
<dbReference type="PANTHER" id="PTHR43513">
    <property type="entry name" value="DIHYDROOROTATE DEHYDROGENASE B (NAD(+)), ELECTRON TRANSFER SUBUNIT"/>
    <property type="match status" value="1"/>
</dbReference>
<comment type="similarity">
    <text evidence="1">Belongs to the PyrK family.</text>
</comment>
<dbReference type="GO" id="GO:0050660">
    <property type="term" value="F:flavin adenine dinucleotide binding"/>
    <property type="evidence" value="ECO:0007669"/>
    <property type="project" value="InterPro"/>
</dbReference>
<dbReference type="InterPro" id="IPR012165">
    <property type="entry name" value="Cyt_c3_hydrogenase_gsu"/>
</dbReference>
<dbReference type="SUPFAM" id="SSF63380">
    <property type="entry name" value="Riboflavin synthase domain-like"/>
    <property type="match status" value="1"/>
</dbReference>
<dbReference type="InterPro" id="IPR008333">
    <property type="entry name" value="Cbr1-like_FAD-bd_dom"/>
</dbReference>
<evidence type="ECO:0000256" key="11">
    <source>
        <dbReference type="PIRSR" id="PIRSR006816-1"/>
    </source>
</evidence>
<gene>
    <name evidence="14" type="ordered locus">Tlie_1094</name>
</gene>
<evidence type="ECO:0000256" key="9">
    <source>
        <dbReference type="ARBA" id="ARBA00023014"/>
    </source>
</evidence>
<dbReference type="GO" id="GO:0051537">
    <property type="term" value="F:2 iron, 2 sulfur cluster binding"/>
    <property type="evidence" value="ECO:0007669"/>
    <property type="project" value="UniProtKB-KW"/>
</dbReference>
<dbReference type="InterPro" id="IPR017938">
    <property type="entry name" value="Riboflavin_synthase-like_b-brl"/>
</dbReference>
<feature type="binding site" evidence="12">
    <location>
        <position position="246"/>
    </location>
    <ligand>
        <name>[2Fe-2S] cluster</name>
        <dbReference type="ChEBI" id="CHEBI:190135"/>
    </ligand>
</feature>
<dbReference type="eggNOG" id="COG0543">
    <property type="taxonomic scope" value="Bacteria"/>
</dbReference>
<dbReference type="GO" id="GO:0016491">
    <property type="term" value="F:oxidoreductase activity"/>
    <property type="evidence" value="ECO:0007669"/>
    <property type="project" value="InterPro"/>
</dbReference>
<dbReference type="InterPro" id="IPR050353">
    <property type="entry name" value="PyrK_electron_transfer"/>
</dbReference>
<feature type="binding site" evidence="12">
    <location>
        <position position="234"/>
    </location>
    <ligand>
        <name>[2Fe-2S] cluster</name>
        <dbReference type="ChEBI" id="CHEBI:190135"/>
    </ligand>
</feature>
<evidence type="ECO:0000256" key="8">
    <source>
        <dbReference type="ARBA" id="ARBA00023004"/>
    </source>
</evidence>
<reference evidence="14 15" key="2">
    <citation type="journal article" date="2012" name="Stand. Genomic Sci.">
        <title>Genome sequence of the moderately thermophilic, amino-acid-degrading and sulfur-reducing bacterium Thermovirga lienii type strain (Cas60314(T)).</title>
        <authorList>
            <person name="Goker M."/>
            <person name="Saunders E."/>
            <person name="Lapidus A."/>
            <person name="Nolan M."/>
            <person name="Lucas S."/>
            <person name="Hammon N."/>
            <person name="Deshpande S."/>
            <person name="Cheng J.F."/>
            <person name="Han C."/>
            <person name="Tapia R."/>
            <person name="Goodwin L.A."/>
            <person name="Pitluck S."/>
            <person name="Liolios K."/>
            <person name="Mavromatis K."/>
            <person name="Pagani I."/>
            <person name="Ivanova N."/>
            <person name="Mikhailova N."/>
            <person name="Pati A."/>
            <person name="Chen A."/>
            <person name="Palaniappan K."/>
            <person name="Land M."/>
            <person name="Chang Y.J."/>
            <person name="Jeffries C.D."/>
            <person name="Brambilla E.M."/>
            <person name="Rohde M."/>
            <person name="Spring S."/>
            <person name="Detter J.C."/>
            <person name="Woyke T."/>
            <person name="Bristow J."/>
            <person name="Eisen J.A."/>
            <person name="Markowitz V."/>
            <person name="Hugenholtz P."/>
            <person name="Kyrpides N.C."/>
            <person name="Klenk H.P."/>
        </authorList>
    </citation>
    <scope>NUCLEOTIDE SEQUENCE [LARGE SCALE GENOMIC DNA]</scope>
    <source>
        <strain evidence="15">ATCC BAA-1197 / DSM 17291 / Cas60314</strain>
    </source>
</reference>
<evidence type="ECO:0000256" key="3">
    <source>
        <dbReference type="ARBA" id="ARBA00022630"/>
    </source>
</evidence>
<keyword evidence="2" id="KW-0813">Transport</keyword>
<evidence type="ECO:0000313" key="14">
    <source>
        <dbReference type="EMBL" id="AER66827.1"/>
    </source>
</evidence>
<evidence type="ECO:0000256" key="6">
    <source>
        <dbReference type="ARBA" id="ARBA00022827"/>
    </source>
</evidence>
<dbReference type="PANTHER" id="PTHR43513:SF3">
    <property type="entry name" value="DIHYDROOROTATE DEHYDROGENASE B (NAD(+)), ELECTRON TRANSFER SUBUNIT-RELATED"/>
    <property type="match status" value="1"/>
</dbReference>